<dbReference type="AlphaFoldDB" id="A0A838ZT99"/>
<evidence type="ECO:0000259" key="2">
    <source>
        <dbReference type="Pfam" id="PF13239"/>
    </source>
</evidence>
<evidence type="ECO:0000313" key="3">
    <source>
        <dbReference type="EMBL" id="MBA5630192.1"/>
    </source>
</evidence>
<keyword evidence="1" id="KW-0472">Membrane</keyword>
<keyword evidence="1" id="KW-1133">Transmembrane helix</keyword>
<comment type="caution">
    <text evidence="3">The sequence shown here is derived from an EMBL/GenBank/DDBJ whole genome shotgun (WGS) entry which is preliminary data.</text>
</comment>
<feature type="transmembrane region" description="Helical" evidence="1">
    <location>
        <begin position="50"/>
        <end position="67"/>
    </location>
</feature>
<sequence length="89" mass="11009">MENRNYSQQEYESAKKSVQEIHNFYLIVFVYVVMMFYLHWLDLRDGSYDWAYWVAIGFTASLIWFAVEMLPFRWKEKLIQKELKKQLKK</sequence>
<organism evidence="3 4">
    <name type="scientific">Moheibacter lacus</name>
    <dbReference type="NCBI Taxonomy" id="2745851"/>
    <lineage>
        <taxon>Bacteria</taxon>
        <taxon>Pseudomonadati</taxon>
        <taxon>Bacteroidota</taxon>
        <taxon>Flavobacteriia</taxon>
        <taxon>Flavobacteriales</taxon>
        <taxon>Weeksellaceae</taxon>
        <taxon>Moheibacter</taxon>
    </lineage>
</organism>
<proteinExistence type="predicted"/>
<accession>A0A838ZT99</accession>
<keyword evidence="1" id="KW-0812">Transmembrane</keyword>
<evidence type="ECO:0000256" key="1">
    <source>
        <dbReference type="SAM" id="Phobius"/>
    </source>
</evidence>
<keyword evidence="4" id="KW-1185">Reference proteome</keyword>
<dbReference type="EMBL" id="JACDZE010000003">
    <property type="protein sequence ID" value="MBA5630192.1"/>
    <property type="molecule type" value="Genomic_DNA"/>
</dbReference>
<protein>
    <submittedName>
        <fullName evidence="3">2TM domain-containing protein</fullName>
    </submittedName>
</protein>
<dbReference type="RefSeq" id="WP_182043794.1">
    <property type="nucleotide sequence ID" value="NZ_JACDZE010000003.1"/>
</dbReference>
<reference evidence="3 4" key="1">
    <citation type="submission" date="2020-07" db="EMBL/GenBank/DDBJ databases">
        <title>Moheibacter lacus sp. nov., a member of the family Flavobacteriaceae isolated from freshwater lake sediment.</title>
        <authorList>
            <person name="Liu Y."/>
        </authorList>
    </citation>
    <scope>NUCLEOTIDE SEQUENCE [LARGE SCALE GENOMIC DNA]</scope>
    <source>
        <strain evidence="3 4">BDHS18</strain>
    </source>
</reference>
<dbReference type="InterPro" id="IPR025698">
    <property type="entry name" value="2TM_dom"/>
</dbReference>
<evidence type="ECO:0000313" key="4">
    <source>
        <dbReference type="Proteomes" id="UP000552241"/>
    </source>
</evidence>
<name>A0A838ZT99_9FLAO</name>
<gene>
    <name evidence="3" type="ORF">HU137_10445</name>
</gene>
<dbReference type="Pfam" id="PF13239">
    <property type="entry name" value="2TM"/>
    <property type="match status" value="1"/>
</dbReference>
<feature type="domain" description="2TM" evidence="2">
    <location>
        <begin position="13"/>
        <end position="83"/>
    </location>
</feature>
<dbReference type="Proteomes" id="UP000552241">
    <property type="component" value="Unassembled WGS sequence"/>
</dbReference>
<feature type="transmembrane region" description="Helical" evidence="1">
    <location>
        <begin position="21"/>
        <end position="38"/>
    </location>
</feature>